<dbReference type="PROSITE" id="PS01116">
    <property type="entry name" value="XANTH_URACIL_PERMASE"/>
    <property type="match status" value="1"/>
</dbReference>
<dbReference type="OrthoDB" id="9805749at2"/>
<keyword evidence="6 8" id="KW-1133">Transmembrane helix</keyword>
<dbReference type="NCBIfam" id="TIGR00801">
    <property type="entry name" value="ncs2"/>
    <property type="match status" value="1"/>
</dbReference>
<evidence type="ECO:0000256" key="5">
    <source>
        <dbReference type="ARBA" id="ARBA00022692"/>
    </source>
</evidence>
<keyword evidence="10" id="KW-1185">Reference proteome</keyword>
<evidence type="ECO:0000313" key="10">
    <source>
        <dbReference type="Proteomes" id="UP000242754"/>
    </source>
</evidence>
<keyword evidence="4" id="KW-1003">Cell membrane</keyword>
<dbReference type="PANTHER" id="PTHR42810">
    <property type="entry name" value="PURINE PERMEASE C1399.01C-RELATED"/>
    <property type="match status" value="1"/>
</dbReference>
<name>A0A143YRB6_9LACT</name>
<evidence type="ECO:0000313" key="9">
    <source>
        <dbReference type="EMBL" id="CZQ93870.1"/>
    </source>
</evidence>
<feature type="transmembrane region" description="Helical" evidence="8">
    <location>
        <begin position="383"/>
        <end position="401"/>
    </location>
</feature>
<feature type="transmembrane region" description="Helical" evidence="8">
    <location>
        <begin position="111"/>
        <end position="131"/>
    </location>
</feature>
<dbReference type="RefSeq" id="WP_087033269.1">
    <property type="nucleotide sequence ID" value="NZ_FJNE01000004.1"/>
</dbReference>
<dbReference type="AlphaFoldDB" id="A0A143YRB6"/>
<evidence type="ECO:0000256" key="8">
    <source>
        <dbReference type="SAM" id="Phobius"/>
    </source>
</evidence>
<feature type="transmembrane region" description="Helical" evidence="8">
    <location>
        <begin position="249"/>
        <end position="274"/>
    </location>
</feature>
<accession>A0A143YRB6</accession>
<feature type="transmembrane region" description="Helical" evidence="8">
    <location>
        <begin position="350"/>
        <end position="371"/>
    </location>
</feature>
<evidence type="ECO:0000256" key="1">
    <source>
        <dbReference type="ARBA" id="ARBA00004651"/>
    </source>
</evidence>
<feature type="transmembrane region" description="Helical" evidence="8">
    <location>
        <begin position="326"/>
        <end position="344"/>
    </location>
</feature>
<feature type="transmembrane region" description="Helical" evidence="8">
    <location>
        <begin position="174"/>
        <end position="192"/>
    </location>
</feature>
<reference evidence="9 10" key="1">
    <citation type="submission" date="2016-02" db="EMBL/GenBank/DDBJ databases">
        <authorList>
            <person name="Wen L."/>
            <person name="He K."/>
            <person name="Yang H."/>
        </authorList>
    </citation>
    <scope>NUCLEOTIDE SEQUENCE [LARGE SCALE GENOMIC DNA]</scope>
    <source>
        <strain evidence="9">Trichococcus palustris</strain>
    </source>
</reference>
<feature type="transmembrane region" description="Helical" evidence="8">
    <location>
        <begin position="84"/>
        <end position="105"/>
    </location>
</feature>
<dbReference type="Pfam" id="PF00860">
    <property type="entry name" value="Xan_ur_permease"/>
    <property type="match status" value="1"/>
</dbReference>
<gene>
    <name evidence="9" type="ORF">Tpal_1698</name>
</gene>
<organism evidence="9 10">
    <name type="scientific">Trichococcus palustris</name>
    <dbReference type="NCBI Taxonomy" id="140314"/>
    <lineage>
        <taxon>Bacteria</taxon>
        <taxon>Bacillati</taxon>
        <taxon>Bacillota</taxon>
        <taxon>Bacilli</taxon>
        <taxon>Lactobacillales</taxon>
        <taxon>Carnobacteriaceae</taxon>
        <taxon>Trichococcus</taxon>
    </lineage>
</organism>
<dbReference type="GO" id="GO:0005886">
    <property type="term" value="C:plasma membrane"/>
    <property type="evidence" value="ECO:0007669"/>
    <property type="project" value="UniProtKB-SubCell"/>
</dbReference>
<comment type="similarity">
    <text evidence="2">Belongs to the nucleobase:cation symporter-2 (NCS2) (TC 2.A.40) family.</text>
</comment>
<feature type="transmembrane region" description="Helical" evidence="8">
    <location>
        <begin position="199"/>
        <end position="221"/>
    </location>
</feature>
<dbReference type="InterPro" id="IPR006043">
    <property type="entry name" value="NCS2"/>
</dbReference>
<dbReference type="Proteomes" id="UP000242754">
    <property type="component" value="Unassembled WGS sequence"/>
</dbReference>
<comment type="subcellular location">
    <subcellularLocation>
        <location evidence="1">Cell membrane</location>
        <topology evidence="1">Multi-pass membrane protein</topology>
    </subcellularLocation>
</comment>
<dbReference type="STRING" id="140314.SAMN04488076_10623"/>
<dbReference type="InterPro" id="IPR006042">
    <property type="entry name" value="Xan_ur_permease"/>
</dbReference>
<evidence type="ECO:0000256" key="2">
    <source>
        <dbReference type="ARBA" id="ARBA00008821"/>
    </source>
</evidence>
<feature type="transmembrane region" description="Helical" evidence="8">
    <location>
        <begin position="413"/>
        <end position="433"/>
    </location>
</feature>
<evidence type="ECO:0000256" key="4">
    <source>
        <dbReference type="ARBA" id="ARBA00022475"/>
    </source>
</evidence>
<evidence type="ECO:0000256" key="6">
    <source>
        <dbReference type="ARBA" id="ARBA00022989"/>
    </source>
</evidence>
<dbReference type="GO" id="GO:0042907">
    <property type="term" value="F:xanthine transmembrane transporter activity"/>
    <property type="evidence" value="ECO:0007669"/>
    <property type="project" value="TreeGrafter"/>
</dbReference>
<evidence type="ECO:0000256" key="7">
    <source>
        <dbReference type="ARBA" id="ARBA00023136"/>
    </source>
</evidence>
<feature type="transmembrane region" description="Helical" evidence="8">
    <location>
        <begin position="138"/>
        <end position="162"/>
    </location>
</feature>
<evidence type="ECO:0000256" key="3">
    <source>
        <dbReference type="ARBA" id="ARBA00022448"/>
    </source>
</evidence>
<dbReference type="NCBIfam" id="TIGR03173">
    <property type="entry name" value="pbuX"/>
    <property type="match status" value="1"/>
</dbReference>
<feature type="transmembrane region" description="Helical" evidence="8">
    <location>
        <begin position="30"/>
        <end position="50"/>
    </location>
</feature>
<dbReference type="PANTHER" id="PTHR42810:SF2">
    <property type="entry name" value="PURINE PERMEASE C1399.01C-RELATED"/>
    <property type="match status" value="1"/>
</dbReference>
<dbReference type="NCBIfam" id="NF037981">
    <property type="entry name" value="NCS2_1"/>
    <property type="match status" value="1"/>
</dbReference>
<keyword evidence="5 8" id="KW-0812">Transmembrane</keyword>
<proteinExistence type="inferred from homology"/>
<dbReference type="InterPro" id="IPR017588">
    <property type="entry name" value="UacT-like"/>
</dbReference>
<dbReference type="EMBL" id="FJNE01000004">
    <property type="protein sequence ID" value="CZQ93870.1"/>
    <property type="molecule type" value="Genomic_DNA"/>
</dbReference>
<sequence>MEKIKSTGLVYGVEDKPDLGTTVVLGFQNVITAFGGLVAVPLIISGIAGFGVADTAYMVSAALLASGVVSIIQSKSFGPKWFRVGAGMPTIMGTDFAFVAPAASVIGAGGILGYFGGTMLGALLEIVLSYFVKPLMKFFPPVVTGSVISLMGMTLMSVAMGWAGGGFGSENFGAPLNIGIAVFVFLVIALLNHYGSRRIAPAAVLIGAIIGYVVCIPLGLVDFSQVASAEWFAFPQLFKFGVPSFKLEYALPFVSGYLVTVIETVGVMQTLGVVTETKLSDERIAAGVRADGFGSFIAPFMGSGPAATFSQNAGLIPLTRNASRTVAIMGGFIMIVMSLFPKFATLISIMPLPVLGGAGILMFGTVAAAGVQSLSRVDFNNRNMIIVASALGIGLGVSFVPDTVAQLPGILSGLFSSGISAGTIVALLLNIILKEKDETAAA</sequence>
<keyword evidence="7 8" id="KW-0472">Membrane</keyword>
<feature type="transmembrane region" description="Helical" evidence="8">
    <location>
        <begin position="56"/>
        <end position="72"/>
    </location>
</feature>
<keyword evidence="3" id="KW-0813">Transport</keyword>
<protein>
    <submittedName>
        <fullName evidence="9">Xanthine/uracil permease</fullName>
    </submittedName>
</protein>